<keyword evidence="2 6" id="KW-0889">Transcription antitermination</keyword>
<keyword evidence="9" id="KW-1185">Reference proteome</keyword>
<dbReference type="NCBIfam" id="TIGR01951">
    <property type="entry name" value="nusB"/>
    <property type="match status" value="1"/>
</dbReference>
<evidence type="ECO:0000313" key="9">
    <source>
        <dbReference type="Proteomes" id="UP000477488"/>
    </source>
</evidence>
<protein>
    <recommendedName>
        <fullName evidence="6">Transcription antitermination protein NusB</fullName>
    </recommendedName>
    <alternativeName>
        <fullName evidence="6">Antitermination factor NusB</fullName>
    </alternativeName>
</protein>
<dbReference type="Pfam" id="PF01029">
    <property type="entry name" value="NusB"/>
    <property type="match status" value="1"/>
</dbReference>
<dbReference type="GO" id="GO:0005829">
    <property type="term" value="C:cytosol"/>
    <property type="evidence" value="ECO:0007669"/>
    <property type="project" value="TreeGrafter"/>
</dbReference>
<dbReference type="GO" id="GO:0031564">
    <property type="term" value="P:transcription antitermination"/>
    <property type="evidence" value="ECO:0007669"/>
    <property type="project" value="UniProtKB-KW"/>
</dbReference>
<dbReference type="Gene3D" id="1.10.940.10">
    <property type="entry name" value="NusB-like"/>
    <property type="match status" value="1"/>
</dbReference>
<sequence>MGKGKNATRRGARELAFQVLYGLSFTPAESPGELRRAFVLSPHNTAMSEEDLSAEPTGFAWELVEGVWSNSKALDAAIGHFSHNWRVDRMGRIELTLLRLAVFEMLYRQDVPPKVAINEALELSGQFGEGNAKNFINGILDAAAKALESGALVPPAARAANP</sequence>
<keyword evidence="3 6" id="KW-0694">RNA-binding</keyword>
<evidence type="ECO:0000256" key="3">
    <source>
        <dbReference type="ARBA" id="ARBA00022884"/>
    </source>
</evidence>
<evidence type="ECO:0000256" key="2">
    <source>
        <dbReference type="ARBA" id="ARBA00022814"/>
    </source>
</evidence>
<dbReference type="EMBL" id="VUMH01000001">
    <property type="protein sequence ID" value="MSS26696.1"/>
    <property type="molecule type" value="Genomic_DNA"/>
</dbReference>
<evidence type="ECO:0000259" key="7">
    <source>
        <dbReference type="Pfam" id="PF01029"/>
    </source>
</evidence>
<evidence type="ECO:0000256" key="1">
    <source>
        <dbReference type="ARBA" id="ARBA00005952"/>
    </source>
</evidence>
<keyword evidence="5 6" id="KW-0804">Transcription</keyword>
<comment type="caution">
    <text evidence="8">The sequence shown here is derived from an EMBL/GenBank/DDBJ whole genome shotgun (WGS) entry which is preliminary data.</text>
</comment>
<dbReference type="Proteomes" id="UP000477488">
    <property type="component" value="Unassembled WGS sequence"/>
</dbReference>
<name>A0A6L5XHP8_9BACT</name>
<dbReference type="GO" id="GO:0006353">
    <property type="term" value="P:DNA-templated transcription termination"/>
    <property type="evidence" value="ECO:0007669"/>
    <property type="project" value="UniProtKB-UniRule"/>
</dbReference>
<dbReference type="HAMAP" id="MF_00073">
    <property type="entry name" value="NusB"/>
    <property type="match status" value="1"/>
</dbReference>
<dbReference type="SUPFAM" id="SSF48013">
    <property type="entry name" value="NusB-like"/>
    <property type="match status" value="1"/>
</dbReference>
<dbReference type="AlphaFoldDB" id="A0A6L5XHP8"/>
<evidence type="ECO:0000313" key="8">
    <source>
        <dbReference type="EMBL" id="MSS26696.1"/>
    </source>
</evidence>
<feature type="domain" description="NusB/RsmB/TIM44" evidence="7">
    <location>
        <begin position="12"/>
        <end position="145"/>
    </location>
</feature>
<proteinExistence type="inferred from homology"/>
<evidence type="ECO:0000256" key="5">
    <source>
        <dbReference type="ARBA" id="ARBA00023163"/>
    </source>
</evidence>
<dbReference type="PANTHER" id="PTHR11078">
    <property type="entry name" value="N UTILIZATION SUBSTANCE PROTEIN B-RELATED"/>
    <property type="match status" value="1"/>
</dbReference>
<dbReference type="RefSeq" id="WP_154508420.1">
    <property type="nucleotide sequence ID" value="NZ_VUMH01000001.1"/>
</dbReference>
<reference evidence="8 9" key="1">
    <citation type="submission" date="2019-09" db="EMBL/GenBank/DDBJ databases">
        <title>In-depth cultivation of the pig gut microbiome towards novel bacterial diversity and tailored functional studies.</title>
        <authorList>
            <person name="Wylensek D."/>
            <person name="Hitch T.C.A."/>
            <person name="Clavel T."/>
        </authorList>
    </citation>
    <scope>NUCLEOTIDE SEQUENCE [LARGE SCALE GENOMIC DNA]</scope>
    <source>
        <strain evidence="8 9">PG-178-WT-4</strain>
    </source>
</reference>
<keyword evidence="4 6" id="KW-0805">Transcription regulation</keyword>
<gene>
    <name evidence="6 8" type="primary">nusB</name>
    <name evidence="8" type="ORF">FYJ44_01235</name>
</gene>
<evidence type="ECO:0000256" key="6">
    <source>
        <dbReference type="HAMAP-Rule" id="MF_00073"/>
    </source>
</evidence>
<dbReference type="InterPro" id="IPR006027">
    <property type="entry name" value="NusB_RsmB_TIM44"/>
</dbReference>
<comment type="similarity">
    <text evidence="1 6">Belongs to the NusB family.</text>
</comment>
<dbReference type="GO" id="GO:0003723">
    <property type="term" value="F:RNA binding"/>
    <property type="evidence" value="ECO:0007669"/>
    <property type="project" value="UniProtKB-UniRule"/>
</dbReference>
<organism evidence="8 9">
    <name type="scientific">Desulfovibrio porci</name>
    <dbReference type="NCBI Taxonomy" id="2605782"/>
    <lineage>
        <taxon>Bacteria</taxon>
        <taxon>Pseudomonadati</taxon>
        <taxon>Thermodesulfobacteriota</taxon>
        <taxon>Desulfovibrionia</taxon>
        <taxon>Desulfovibrionales</taxon>
        <taxon>Desulfovibrionaceae</taxon>
        <taxon>Desulfovibrio</taxon>
    </lineage>
</organism>
<evidence type="ECO:0000256" key="4">
    <source>
        <dbReference type="ARBA" id="ARBA00023015"/>
    </source>
</evidence>
<dbReference type="InterPro" id="IPR035926">
    <property type="entry name" value="NusB-like_sf"/>
</dbReference>
<accession>A0A6L5XHP8</accession>
<dbReference type="InterPro" id="IPR011605">
    <property type="entry name" value="NusB_fam"/>
</dbReference>
<dbReference type="PANTHER" id="PTHR11078:SF3">
    <property type="entry name" value="ANTITERMINATION NUSB DOMAIN-CONTAINING PROTEIN"/>
    <property type="match status" value="1"/>
</dbReference>
<comment type="function">
    <text evidence="6">Involved in transcription antitermination. Required for transcription of ribosomal RNA (rRNA) genes. Binds specifically to the boxA antiterminator sequence of the ribosomal RNA (rrn) operons.</text>
</comment>